<proteinExistence type="predicted"/>
<name>A0A162WWU6_PHYB8</name>
<evidence type="ECO:0000313" key="2">
    <source>
        <dbReference type="Proteomes" id="UP000077315"/>
    </source>
</evidence>
<dbReference type="Proteomes" id="UP000077315">
    <property type="component" value="Unassembled WGS sequence"/>
</dbReference>
<accession>A0A162WWU6</accession>
<evidence type="ECO:0000313" key="1">
    <source>
        <dbReference type="EMBL" id="OAD71285.1"/>
    </source>
</evidence>
<organism evidence="1 2">
    <name type="scientific">Phycomyces blakesleeanus (strain ATCC 8743b / DSM 1359 / FGSC 10004 / NBRC 33097 / NRRL 1555)</name>
    <dbReference type="NCBI Taxonomy" id="763407"/>
    <lineage>
        <taxon>Eukaryota</taxon>
        <taxon>Fungi</taxon>
        <taxon>Fungi incertae sedis</taxon>
        <taxon>Mucoromycota</taxon>
        <taxon>Mucoromycotina</taxon>
        <taxon>Mucoromycetes</taxon>
        <taxon>Mucorales</taxon>
        <taxon>Phycomycetaceae</taxon>
        <taxon>Phycomyces</taxon>
    </lineage>
</organism>
<dbReference type="VEuPathDB" id="FungiDB:PHYBLDRAFT_147787"/>
<dbReference type="InParanoid" id="A0A162WWU6"/>
<reference evidence="2" key="1">
    <citation type="submission" date="2015-06" db="EMBL/GenBank/DDBJ databases">
        <title>Expansion of signal transduction pathways in fungi by whole-genome duplication.</title>
        <authorList>
            <consortium name="DOE Joint Genome Institute"/>
            <person name="Corrochano L.M."/>
            <person name="Kuo A."/>
            <person name="Marcet-Houben M."/>
            <person name="Polaino S."/>
            <person name="Salamov A."/>
            <person name="Villalobos J.M."/>
            <person name="Alvarez M.I."/>
            <person name="Avalos J."/>
            <person name="Benito E.P."/>
            <person name="Benoit I."/>
            <person name="Burger G."/>
            <person name="Camino L.P."/>
            <person name="Canovas D."/>
            <person name="Cerda-Olmedo E."/>
            <person name="Cheng J.-F."/>
            <person name="Dominguez A."/>
            <person name="Elias M."/>
            <person name="Eslava A.P."/>
            <person name="Glaser F."/>
            <person name="Grimwood J."/>
            <person name="Gutierrez G."/>
            <person name="Heitman J."/>
            <person name="Henrissat B."/>
            <person name="Iturriaga E.A."/>
            <person name="Lang B.F."/>
            <person name="Lavin J.L."/>
            <person name="Lee S."/>
            <person name="Li W."/>
            <person name="Lindquist E."/>
            <person name="Lopez-Garcia S."/>
            <person name="Luque E.M."/>
            <person name="Marcos A.T."/>
            <person name="Martin J."/>
            <person name="McCluskey K."/>
            <person name="Medina H.R."/>
            <person name="Miralles-Duran A."/>
            <person name="Miyazaki A."/>
            <person name="Munoz-Torres E."/>
            <person name="Oguiza J.A."/>
            <person name="Ohm R."/>
            <person name="Olmedo M."/>
            <person name="Orejas M."/>
            <person name="Ortiz-Castellanos L."/>
            <person name="Pisabarro A.G."/>
            <person name="Rodriguez-Romero J."/>
            <person name="Ruiz-Herrera J."/>
            <person name="Ruiz-Vazquez R."/>
            <person name="Sanz C."/>
            <person name="Schackwitz W."/>
            <person name="Schmutz J."/>
            <person name="Shahriari M."/>
            <person name="Shelest E."/>
            <person name="Silva-Franco F."/>
            <person name="Soanes D."/>
            <person name="Syed K."/>
            <person name="Tagua V.G."/>
            <person name="Talbot N.J."/>
            <person name="Thon M."/>
            <person name="De vries R.P."/>
            <person name="Wiebenga A."/>
            <person name="Yadav J.S."/>
            <person name="Braun E.L."/>
            <person name="Baker S."/>
            <person name="Garre V."/>
            <person name="Horwitz B."/>
            <person name="Torres-Martinez S."/>
            <person name="Idnurm A."/>
            <person name="Herrera-Estrella A."/>
            <person name="Gabaldon T."/>
            <person name="Grigoriev I.V."/>
        </authorList>
    </citation>
    <scope>NUCLEOTIDE SEQUENCE [LARGE SCALE GENOMIC DNA]</scope>
    <source>
        <strain evidence="2">NRRL 1555(-)</strain>
    </source>
</reference>
<dbReference type="RefSeq" id="XP_018289325.1">
    <property type="nucleotide sequence ID" value="XM_018431951.1"/>
</dbReference>
<sequence>MSVHKLSLLKSEGAFSKVSLHSRLKVSVHKLSLSSNQKLVVNKFSQSKSEGVPLPSIPPLKSKGQCLFWLKSVDVFTNSQLKSEGSLSQNLSQLKSEGVLLPSNSPLKLYGTLYKGSPVTYLQVSFYKIFLIKAEDVILQNPSRLKKQGVF</sequence>
<keyword evidence="2" id="KW-1185">Reference proteome</keyword>
<gene>
    <name evidence="1" type="ORF">PHYBLDRAFT_147787</name>
</gene>
<dbReference type="EMBL" id="KV440986">
    <property type="protein sequence ID" value="OAD71285.1"/>
    <property type="molecule type" value="Genomic_DNA"/>
</dbReference>
<dbReference type="GeneID" id="28992857"/>
<dbReference type="AlphaFoldDB" id="A0A162WWU6"/>
<protein>
    <submittedName>
        <fullName evidence="1">Uncharacterized protein</fullName>
    </submittedName>
</protein>